<gene>
    <name evidence="3" type="ORF">SAMN05192583_0837</name>
</gene>
<feature type="region of interest" description="Disordered" evidence="1">
    <location>
        <begin position="125"/>
        <end position="160"/>
    </location>
</feature>
<name>A0A1H7ZTE8_9SPHN</name>
<feature type="compositionally biased region" description="Low complexity" evidence="1">
    <location>
        <begin position="142"/>
        <end position="158"/>
    </location>
</feature>
<dbReference type="STRING" id="1166340.SAMN05192583_0837"/>
<proteinExistence type="predicted"/>
<dbReference type="OrthoDB" id="7410762at2"/>
<evidence type="ECO:0000313" key="3">
    <source>
        <dbReference type="EMBL" id="SEM61546.1"/>
    </source>
</evidence>
<evidence type="ECO:0000256" key="2">
    <source>
        <dbReference type="SAM" id="Phobius"/>
    </source>
</evidence>
<evidence type="ECO:0000313" key="4">
    <source>
        <dbReference type="Proteomes" id="UP000199206"/>
    </source>
</evidence>
<reference evidence="4" key="1">
    <citation type="submission" date="2016-10" db="EMBL/GenBank/DDBJ databases">
        <authorList>
            <person name="Varghese N."/>
            <person name="Submissions S."/>
        </authorList>
    </citation>
    <scope>NUCLEOTIDE SEQUENCE [LARGE SCALE GENOMIC DNA]</scope>
    <source>
        <strain evidence="4">S6-262</strain>
    </source>
</reference>
<feature type="compositionally biased region" description="Pro residues" evidence="1">
    <location>
        <begin position="92"/>
        <end position="106"/>
    </location>
</feature>
<feature type="compositionally biased region" description="Basic and acidic residues" evidence="1">
    <location>
        <begin position="59"/>
        <end position="72"/>
    </location>
</feature>
<keyword evidence="2" id="KW-0472">Membrane</keyword>
<keyword evidence="4" id="KW-1185">Reference proteome</keyword>
<accession>A0A1H7ZTE8</accession>
<dbReference type="RefSeq" id="WP_093664124.1">
    <property type="nucleotide sequence ID" value="NZ_FOCF01000001.1"/>
</dbReference>
<keyword evidence="2" id="KW-0812">Transmembrane</keyword>
<feature type="region of interest" description="Disordered" evidence="1">
    <location>
        <begin position="45"/>
        <end position="108"/>
    </location>
</feature>
<dbReference type="Proteomes" id="UP000199206">
    <property type="component" value="Unassembled WGS sequence"/>
</dbReference>
<protein>
    <submittedName>
        <fullName evidence="3">Protein TonB</fullName>
    </submittedName>
</protein>
<dbReference type="AlphaFoldDB" id="A0A1H7ZTE8"/>
<organism evidence="3 4">
    <name type="scientific">Sphingomonas gellani</name>
    <dbReference type="NCBI Taxonomy" id="1166340"/>
    <lineage>
        <taxon>Bacteria</taxon>
        <taxon>Pseudomonadati</taxon>
        <taxon>Pseudomonadota</taxon>
        <taxon>Alphaproteobacteria</taxon>
        <taxon>Sphingomonadales</taxon>
        <taxon>Sphingomonadaceae</taxon>
        <taxon>Sphingomonas</taxon>
    </lineage>
</organism>
<sequence>MRSAYLLPSPGDRSPSSRRAVSLGLTVAAHLLLVWLLLRMAPSLDTPPQAREQTSFEILPDRAEAPDTTRHAEQRRKARSAERPAQAAAPRSPAPPPPPVPTPAPATQPTEWAYMRENFDLGTVPKRSRSAEDGPTGSADTSASAGDGEGAVAVAGPGASAGGQRLYDADWYREPTDAQLSFYLRRRPPPGGWATIACRTVENYHVQDCRAIGESPVGLGLANAMTQAAWQFLVIPPRVGTRRLVGSWVRIRIDFTEDGASARR</sequence>
<evidence type="ECO:0000256" key="1">
    <source>
        <dbReference type="SAM" id="MobiDB-lite"/>
    </source>
</evidence>
<dbReference type="EMBL" id="FOCF01000001">
    <property type="protein sequence ID" value="SEM61546.1"/>
    <property type="molecule type" value="Genomic_DNA"/>
</dbReference>
<feature type="transmembrane region" description="Helical" evidence="2">
    <location>
        <begin position="20"/>
        <end position="38"/>
    </location>
</feature>
<keyword evidence="2" id="KW-1133">Transmembrane helix</keyword>